<evidence type="ECO:0000256" key="1">
    <source>
        <dbReference type="ARBA" id="ARBA00004271"/>
    </source>
</evidence>
<dbReference type="SMART" id="SM00835">
    <property type="entry name" value="Cupin_1"/>
    <property type="match status" value="1"/>
</dbReference>
<dbReference type="InterPro" id="IPR011051">
    <property type="entry name" value="RmlC_Cupin_sf"/>
</dbReference>
<keyword evidence="8" id="KW-0472">Membrane</keyword>
<dbReference type="Proteomes" id="UP001497512">
    <property type="component" value="Chromosome 14"/>
</dbReference>
<dbReference type="CDD" id="cd02241">
    <property type="entry name" value="cupin_OxOx"/>
    <property type="match status" value="1"/>
</dbReference>
<comment type="subcellular location">
    <subcellularLocation>
        <location evidence="1 7">Secreted</location>
        <location evidence="1 7">Extracellular space</location>
        <location evidence="1 7">Apoplast</location>
    </subcellularLocation>
</comment>
<evidence type="ECO:0000256" key="8">
    <source>
        <dbReference type="SAM" id="Phobius"/>
    </source>
</evidence>
<dbReference type="InterPro" id="IPR001929">
    <property type="entry name" value="Germin"/>
</dbReference>
<proteinExistence type="inferred from homology"/>
<protein>
    <recommendedName>
        <fullName evidence="7">Germin-like protein</fullName>
    </recommendedName>
</protein>
<evidence type="ECO:0000256" key="7">
    <source>
        <dbReference type="RuleBase" id="RU366015"/>
    </source>
</evidence>
<comment type="similarity">
    <text evidence="2 7">Belongs to the germin family.</text>
</comment>
<dbReference type="InterPro" id="IPR006045">
    <property type="entry name" value="Cupin_1"/>
</dbReference>
<keyword evidence="8" id="KW-0812">Transmembrane</keyword>
<feature type="transmembrane region" description="Helical" evidence="8">
    <location>
        <begin position="66"/>
        <end position="88"/>
    </location>
</feature>
<feature type="domain" description="Cupin type-1" evidence="9">
    <location>
        <begin position="127"/>
        <end position="274"/>
    </location>
</feature>
<evidence type="ECO:0000256" key="6">
    <source>
        <dbReference type="ARBA" id="ARBA00023211"/>
    </source>
</evidence>
<reference evidence="10" key="1">
    <citation type="submission" date="2024-02" db="EMBL/GenBank/DDBJ databases">
        <authorList>
            <consortium name="ELIXIR-Norway"/>
            <consortium name="Elixir Norway"/>
        </authorList>
    </citation>
    <scope>NUCLEOTIDE SEQUENCE</scope>
</reference>
<dbReference type="PRINTS" id="PR00325">
    <property type="entry name" value="GERMIN"/>
</dbReference>
<dbReference type="SUPFAM" id="SSF51182">
    <property type="entry name" value="RmlC-like cupins"/>
    <property type="match status" value="1"/>
</dbReference>
<name>A0ABP0TSV3_9BRYO</name>
<keyword evidence="4 7" id="KW-0964">Secreted</keyword>
<evidence type="ECO:0000313" key="11">
    <source>
        <dbReference type="Proteomes" id="UP001497512"/>
    </source>
</evidence>
<dbReference type="InterPro" id="IPR014710">
    <property type="entry name" value="RmlC-like_jellyroll"/>
</dbReference>
<organism evidence="10 11">
    <name type="scientific">Sphagnum troendelagicum</name>
    <dbReference type="NCBI Taxonomy" id="128251"/>
    <lineage>
        <taxon>Eukaryota</taxon>
        <taxon>Viridiplantae</taxon>
        <taxon>Streptophyta</taxon>
        <taxon>Embryophyta</taxon>
        <taxon>Bryophyta</taxon>
        <taxon>Sphagnophytina</taxon>
        <taxon>Sphagnopsida</taxon>
        <taxon>Sphagnales</taxon>
        <taxon>Sphagnaceae</taxon>
        <taxon>Sphagnum</taxon>
    </lineage>
</organism>
<dbReference type="Pfam" id="PF00190">
    <property type="entry name" value="Cupin_1"/>
    <property type="match status" value="1"/>
</dbReference>
<dbReference type="PANTHER" id="PTHR31238">
    <property type="entry name" value="GERMIN-LIKE PROTEIN SUBFAMILY 3 MEMBER 3"/>
    <property type="match status" value="1"/>
</dbReference>
<evidence type="ECO:0000313" key="10">
    <source>
        <dbReference type="EMBL" id="CAK9204048.1"/>
    </source>
</evidence>
<evidence type="ECO:0000256" key="3">
    <source>
        <dbReference type="ARBA" id="ARBA00022523"/>
    </source>
</evidence>
<evidence type="ECO:0000259" key="9">
    <source>
        <dbReference type="SMART" id="SM00835"/>
    </source>
</evidence>
<evidence type="ECO:0000256" key="4">
    <source>
        <dbReference type="ARBA" id="ARBA00022525"/>
    </source>
</evidence>
<gene>
    <name evidence="10" type="ORF">CSSPTR1EN2_LOCUS7191</name>
</gene>
<dbReference type="EMBL" id="OZ019906">
    <property type="protein sequence ID" value="CAK9204048.1"/>
    <property type="molecule type" value="Genomic_DNA"/>
</dbReference>
<evidence type="ECO:0000256" key="2">
    <source>
        <dbReference type="ARBA" id="ARBA00007456"/>
    </source>
</evidence>
<keyword evidence="8" id="KW-1133">Transmembrane helix</keyword>
<dbReference type="InterPro" id="IPR019780">
    <property type="entry name" value="Germin_Mn-BS"/>
</dbReference>
<dbReference type="Gene3D" id="2.60.120.10">
    <property type="entry name" value="Jelly Rolls"/>
    <property type="match status" value="1"/>
</dbReference>
<keyword evidence="6 7" id="KW-0464">Manganese</keyword>
<keyword evidence="3 7" id="KW-0052">Apoplast</keyword>
<keyword evidence="5 7" id="KW-0479">Metal-binding</keyword>
<sequence>MTAQSTTTFCCLHHSFHCELNISVLRHIFLSTHITPLLYSTEFRQVVIEFRAGLFFHIMARKISAYLHHVTVALLVLQLALSPMMAIASDADPEQDFCVADLASTTLVNGLVCKSAAAVTANDFLFHGLATSGNTNNAAGRSAVAPAFAAQFPGLNTLGISMARLDFAQGGLVPPHTHPRASEILFVLEGSLLVGFVSTDNKLFAVTVNAGDVFVFPRGLLHFELNVGEGNAAAIAALNIQNPGVQARAAALFGSGISDVVLEKAFGLSENAVDHIKTIFAALKV</sequence>
<keyword evidence="11" id="KW-1185">Reference proteome</keyword>
<evidence type="ECO:0000256" key="5">
    <source>
        <dbReference type="ARBA" id="ARBA00022723"/>
    </source>
</evidence>
<accession>A0ABP0TSV3</accession>
<dbReference type="PROSITE" id="PS00725">
    <property type="entry name" value="GERMIN"/>
    <property type="match status" value="1"/>
</dbReference>